<feature type="domain" description="PLAT" evidence="4">
    <location>
        <begin position="30"/>
        <end position="156"/>
    </location>
</feature>
<sequence length="179" mass="19900">MAGNQLYYFHVLILLSAVFIIVCTSDDYDCEYTVHVKTDPRKDAGTDSIISLSLYDNANSSGVGIEIENLESWGDMGVGHDYFEVGRLDIFSGRASCLAKSICFMVLKSDGTGNKPGWYVSFVDVFVNETKDPQHFTVDQWLALDESPYTLTVYRDNCGNSKKNQPMNSSDHVPLSSIV</sequence>
<evidence type="ECO:0000259" key="4">
    <source>
        <dbReference type="PROSITE" id="PS50095"/>
    </source>
</evidence>
<feature type="region of interest" description="Disordered" evidence="2">
    <location>
        <begin position="160"/>
        <end position="179"/>
    </location>
</feature>
<dbReference type="InterPro" id="IPR036392">
    <property type="entry name" value="PLAT/LH2_dom_sf"/>
</dbReference>
<keyword evidence="3" id="KW-0472">Membrane</keyword>
<organism evidence="5">
    <name type="scientific">Sesamum calycinum</name>
    <dbReference type="NCBI Taxonomy" id="2727403"/>
    <lineage>
        <taxon>Eukaryota</taxon>
        <taxon>Viridiplantae</taxon>
        <taxon>Streptophyta</taxon>
        <taxon>Embryophyta</taxon>
        <taxon>Tracheophyta</taxon>
        <taxon>Spermatophyta</taxon>
        <taxon>Magnoliopsida</taxon>
        <taxon>eudicotyledons</taxon>
        <taxon>Gunneridae</taxon>
        <taxon>Pentapetalae</taxon>
        <taxon>asterids</taxon>
        <taxon>lamiids</taxon>
        <taxon>Lamiales</taxon>
        <taxon>Pedaliaceae</taxon>
        <taxon>Sesamum</taxon>
    </lineage>
</organism>
<keyword evidence="3" id="KW-1133">Transmembrane helix</keyword>
<dbReference type="SUPFAM" id="SSF49723">
    <property type="entry name" value="Lipase/lipooxygenase domain (PLAT/LH2 domain)"/>
    <property type="match status" value="1"/>
</dbReference>
<dbReference type="EMBL" id="JACGWM010000007">
    <property type="protein sequence ID" value="KAL0362555.1"/>
    <property type="molecule type" value="Genomic_DNA"/>
</dbReference>
<evidence type="ECO:0000256" key="1">
    <source>
        <dbReference type="PROSITE-ProRule" id="PRU00152"/>
    </source>
</evidence>
<keyword evidence="3" id="KW-0812">Transmembrane</keyword>
<evidence type="ECO:0000256" key="2">
    <source>
        <dbReference type="SAM" id="MobiDB-lite"/>
    </source>
</evidence>
<feature type="compositionally biased region" description="Polar residues" evidence="2">
    <location>
        <begin position="160"/>
        <end position="171"/>
    </location>
</feature>
<evidence type="ECO:0000256" key="3">
    <source>
        <dbReference type="SAM" id="Phobius"/>
    </source>
</evidence>
<name>A0AAW2Q3X1_9LAMI</name>
<accession>A0AAW2Q3X1</accession>
<protein>
    <recommendedName>
        <fullName evidence="4">PLAT domain-containing protein</fullName>
    </recommendedName>
</protein>
<dbReference type="AlphaFoldDB" id="A0AAW2Q3X1"/>
<dbReference type="PROSITE" id="PS50095">
    <property type="entry name" value="PLAT"/>
    <property type="match status" value="1"/>
</dbReference>
<gene>
    <name evidence="5" type="ORF">Scaly_1210700</name>
</gene>
<dbReference type="PANTHER" id="PTHR31718:SF64">
    <property type="entry name" value="OS10G0361900 PROTEIN"/>
    <property type="match status" value="1"/>
</dbReference>
<dbReference type="PANTHER" id="PTHR31718">
    <property type="entry name" value="PLAT DOMAIN-CONTAINING PROTEIN"/>
    <property type="match status" value="1"/>
</dbReference>
<feature type="transmembrane region" description="Helical" evidence="3">
    <location>
        <begin position="6"/>
        <end position="23"/>
    </location>
</feature>
<evidence type="ECO:0000313" key="5">
    <source>
        <dbReference type="EMBL" id="KAL0362555.1"/>
    </source>
</evidence>
<reference evidence="5" key="2">
    <citation type="journal article" date="2024" name="Plant">
        <title>Genomic evolution and insights into agronomic trait innovations of Sesamum species.</title>
        <authorList>
            <person name="Miao H."/>
            <person name="Wang L."/>
            <person name="Qu L."/>
            <person name="Liu H."/>
            <person name="Sun Y."/>
            <person name="Le M."/>
            <person name="Wang Q."/>
            <person name="Wei S."/>
            <person name="Zheng Y."/>
            <person name="Lin W."/>
            <person name="Duan Y."/>
            <person name="Cao H."/>
            <person name="Xiong S."/>
            <person name="Wang X."/>
            <person name="Wei L."/>
            <person name="Li C."/>
            <person name="Ma Q."/>
            <person name="Ju M."/>
            <person name="Zhao R."/>
            <person name="Li G."/>
            <person name="Mu C."/>
            <person name="Tian Q."/>
            <person name="Mei H."/>
            <person name="Zhang T."/>
            <person name="Gao T."/>
            <person name="Zhang H."/>
        </authorList>
    </citation>
    <scope>NUCLEOTIDE SEQUENCE</scope>
    <source>
        <strain evidence="5">KEN8</strain>
    </source>
</reference>
<dbReference type="Gene3D" id="2.60.60.20">
    <property type="entry name" value="PLAT/LH2 domain"/>
    <property type="match status" value="1"/>
</dbReference>
<dbReference type="InterPro" id="IPR001024">
    <property type="entry name" value="PLAT/LH2_dom"/>
</dbReference>
<comment type="caution">
    <text evidence="1">Lacks conserved residue(s) required for the propagation of feature annotation.</text>
</comment>
<dbReference type="Pfam" id="PF01477">
    <property type="entry name" value="PLAT"/>
    <property type="match status" value="1"/>
</dbReference>
<reference evidence="5" key="1">
    <citation type="submission" date="2020-06" db="EMBL/GenBank/DDBJ databases">
        <authorList>
            <person name="Li T."/>
            <person name="Hu X."/>
            <person name="Zhang T."/>
            <person name="Song X."/>
            <person name="Zhang H."/>
            <person name="Dai N."/>
            <person name="Sheng W."/>
            <person name="Hou X."/>
            <person name="Wei L."/>
        </authorList>
    </citation>
    <scope>NUCLEOTIDE SEQUENCE</scope>
    <source>
        <strain evidence="5">KEN8</strain>
        <tissue evidence="5">Leaf</tissue>
    </source>
</reference>
<proteinExistence type="predicted"/>
<comment type="caution">
    <text evidence="5">The sequence shown here is derived from an EMBL/GenBank/DDBJ whole genome shotgun (WGS) entry which is preliminary data.</text>
</comment>